<dbReference type="EMBL" id="JAVDTI010000010">
    <property type="protein sequence ID" value="MDR6809499.1"/>
    <property type="molecule type" value="Genomic_DNA"/>
</dbReference>
<evidence type="ECO:0000313" key="1">
    <source>
        <dbReference type="EMBL" id="MDR6809499.1"/>
    </source>
</evidence>
<keyword evidence="2" id="KW-1185">Reference proteome</keyword>
<name>A0ABU1R9C4_9BACT</name>
<protein>
    <submittedName>
        <fullName evidence="1">Uncharacterized protein</fullName>
    </submittedName>
</protein>
<comment type="caution">
    <text evidence="1">The sequence shown here is derived from an EMBL/GenBank/DDBJ whole genome shotgun (WGS) entry which is preliminary data.</text>
</comment>
<organism evidence="1 2">
    <name type="scientific">Dyadobacter fermentans</name>
    <dbReference type="NCBI Taxonomy" id="94254"/>
    <lineage>
        <taxon>Bacteria</taxon>
        <taxon>Pseudomonadati</taxon>
        <taxon>Bacteroidota</taxon>
        <taxon>Cytophagia</taxon>
        <taxon>Cytophagales</taxon>
        <taxon>Spirosomataceae</taxon>
        <taxon>Dyadobacter</taxon>
    </lineage>
</organism>
<proteinExistence type="predicted"/>
<accession>A0ABU1R9C4</accession>
<reference evidence="1 2" key="1">
    <citation type="submission" date="2023-07" db="EMBL/GenBank/DDBJ databases">
        <title>Sorghum-associated microbial communities from plants grown in Nebraska, USA.</title>
        <authorList>
            <person name="Schachtman D."/>
        </authorList>
    </citation>
    <scope>NUCLEOTIDE SEQUENCE [LARGE SCALE GENOMIC DNA]</scope>
    <source>
        <strain evidence="1 2">BE57</strain>
    </source>
</reference>
<evidence type="ECO:0000313" key="2">
    <source>
        <dbReference type="Proteomes" id="UP001264980"/>
    </source>
</evidence>
<dbReference type="Proteomes" id="UP001264980">
    <property type="component" value="Unassembled WGS sequence"/>
</dbReference>
<gene>
    <name evidence="1" type="ORF">J2W84_006575</name>
</gene>
<sequence>MHKKTGTKAGSFAGALVGYAGINIPDFVSR</sequence>